<organism evidence="1 2">
    <name type="scientific">Neolewinella antarctica</name>
    <dbReference type="NCBI Taxonomy" id="442734"/>
    <lineage>
        <taxon>Bacteria</taxon>
        <taxon>Pseudomonadati</taxon>
        <taxon>Bacteroidota</taxon>
        <taxon>Saprospiria</taxon>
        <taxon>Saprospirales</taxon>
        <taxon>Lewinellaceae</taxon>
        <taxon>Neolewinella</taxon>
    </lineage>
</organism>
<accession>A0ABX0X758</accession>
<sequence length="115" mass="13068">MANVKSPSLLARYTNLNLNQLHSLADSGISCLTLTHGSISENQYKQLRQAKADFRLEVICKESYRHKLTLILNHCRSKVHRAWHCSPGVKPQVVEFLHVCWVQEGLSASMRNRVG</sequence>
<gene>
    <name evidence="1" type="ORF">GGR27_000312</name>
</gene>
<dbReference type="EMBL" id="JAATJH010000001">
    <property type="protein sequence ID" value="NJC24831.1"/>
    <property type="molecule type" value="Genomic_DNA"/>
</dbReference>
<evidence type="ECO:0000313" key="1">
    <source>
        <dbReference type="EMBL" id="NJC24831.1"/>
    </source>
</evidence>
<comment type="caution">
    <text evidence="1">The sequence shown here is derived from an EMBL/GenBank/DDBJ whole genome shotgun (WGS) entry which is preliminary data.</text>
</comment>
<dbReference type="Proteomes" id="UP000770785">
    <property type="component" value="Unassembled WGS sequence"/>
</dbReference>
<name>A0ABX0X758_9BACT</name>
<reference evidence="1 2" key="1">
    <citation type="submission" date="2020-03" db="EMBL/GenBank/DDBJ databases">
        <title>Genomic Encyclopedia of Type Strains, Phase IV (KMG-IV): sequencing the most valuable type-strain genomes for metagenomic binning, comparative biology and taxonomic classification.</title>
        <authorList>
            <person name="Goeker M."/>
        </authorList>
    </citation>
    <scope>NUCLEOTIDE SEQUENCE [LARGE SCALE GENOMIC DNA]</scope>
    <source>
        <strain evidence="1 2">DSM 105096</strain>
    </source>
</reference>
<protein>
    <submittedName>
        <fullName evidence="1">Uncharacterized protein</fullName>
    </submittedName>
</protein>
<keyword evidence="2" id="KW-1185">Reference proteome</keyword>
<dbReference type="RefSeq" id="WP_168035635.1">
    <property type="nucleotide sequence ID" value="NZ_JAATJH010000001.1"/>
</dbReference>
<evidence type="ECO:0000313" key="2">
    <source>
        <dbReference type="Proteomes" id="UP000770785"/>
    </source>
</evidence>
<proteinExistence type="predicted"/>